<evidence type="ECO:0000256" key="4">
    <source>
        <dbReference type="ARBA" id="ARBA00047645"/>
    </source>
</evidence>
<dbReference type="PROSITE" id="PS51160">
    <property type="entry name" value="ACYLPHOSPHATASE_3"/>
    <property type="match status" value="1"/>
</dbReference>
<evidence type="ECO:0000256" key="2">
    <source>
        <dbReference type="ARBA" id="ARBA00012150"/>
    </source>
</evidence>
<proteinExistence type="inferred from homology"/>
<dbReference type="STRING" id="43989.cce_4160"/>
<dbReference type="NCBIfam" id="NF011014">
    <property type="entry name" value="PRK14442.1"/>
    <property type="match status" value="1"/>
</dbReference>
<dbReference type="PANTHER" id="PTHR47268:SF4">
    <property type="entry name" value="ACYLPHOSPHATASE"/>
    <property type="match status" value="1"/>
</dbReference>
<dbReference type="AlphaFoldDB" id="B1WRR7"/>
<keyword evidence="5" id="KW-0378">Hydrolase</keyword>
<gene>
    <name evidence="8" type="ordered locus">cce_4160</name>
</gene>
<evidence type="ECO:0000313" key="9">
    <source>
        <dbReference type="Proteomes" id="UP000001203"/>
    </source>
</evidence>
<dbReference type="PRINTS" id="PR00112">
    <property type="entry name" value="ACYLPHPHTASE"/>
</dbReference>
<dbReference type="InterPro" id="IPR017968">
    <property type="entry name" value="Acylphosphatase_CS"/>
</dbReference>
<evidence type="ECO:0000256" key="6">
    <source>
        <dbReference type="RuleBase" id="RU004168"/>
    </source>
</evidence>
<dbReference type="GO" id="GO:0003998">
    <property type="term" value="F:acylphosphatase activity"/>
    <property type="evidence" value="ECO:0007669"/>
    <property type="project" value="UniProtKB-EC"/>
</dbReference>
<keyword evidence="9" id="KW-1185">Reference proteome</keyword>
<comment type="similarity">
    <text evidence="1 6">Belongs to the acylphosphatase family.</text>
</comment>
<dbReference type="KEGG" id="cyt:cce_4160"/>
<organism evidence="8 9">
    <name type="scientific">Crocosphaera subtropica (strain ATCC 51142 / BH68)</name>
    <name type="common">Cyanothece sp. (strain ATCC 51142)</name>
    <dbReference type="NCBI Taxonomy" id="43989"/>
    <lineage>
        <taxon>Bacteria</taxon>
        <taxon>Bacillati</taxon>
        <taxon>Cyanobacteriota</taxon>
        <taxon>Cyanophyceae</taxon>
        <taxon>Oscillatoriophycideae</taxon>
        <taxon>Chroococcales</taxon>
        <taxon>Aphanothecaceae</taxon>
        <taxon>Crocosphaera</taxon>
        <taxon>Crocosphaera subtropica</taxon>
    </lineage>
</organism>
<dbReference type="OrthoDB" id="9808093at2"/>
<dbReference type="Pfam" id="PF00708">
    <property type="entry name" value="Acylphosphatase"/>
    <property type="match status" value="1"/>
</dbReference>
<protein>
    <recommendedName>
        <fullName evidence="3 5">acylphosphatase</fullName>
        <ecNumber evidence="2 5">3.6.1.7</ecNumber>
    </recommendedName>
</protein>
<dbReference type="HOGENOM" id="CLU_141932_3_2_3"/>
<dbReference type="InterPro" id="IPR036046">
    <property type="entry name" value="Acylphosphatase-like_dom_sf"/>
</dbReference>
<dbReference type="EMBL" id="CP000806">
    <property type="protein sequence ID" value="ACB53508.1"/>
    <property type="molecule type" value="Genomic_DNA"/>
</dbReference>
<comment type="catalytic activity">
    <reaction evidence="4 5">
        <text>an acyl phosphate + H2O = a carboxylate + phosphate + H(+)</text>
        <dbReference type="Rhea" id="RHEA:14965"/>
        <dbReference type="ChEBI" id="CHEBI:15377"/>
        <dbReference type="ChEBI" id="CHEBI:15378"/>
        <dbReference type="ChEBI" id="CHEBI:29067"/>
        <dbReference type="ChEBI" id="CHEBI:43474"/>
        <dbReference type="ChEBI" id="CHEBI:59918"/>
        <dbReference type="EC" id="3.6.1.7"/>
    </reaction>
</comment>
<name>B1WRR7_CROS5</name>
<dbReference type="Gene3D" id="3.30.70.100">
    <property type="match status" value="1"/>
</dbReference>
<evidence type="ECO:0000313" key="8">
    <source>
        <dbReference type="EMBL" id="ACB53508.1"/>
    </source>
</evidence>
<feature type="active site" evidence="5">
    <location>
        <position position="41"/>
    </location>
</feature>
<dbReference type="eggNOG" id="COG1254">
    <property type="taxonomic scope" value="Bacteria"/>
</dbReference>
<evidence type="ECO:0000256" key="5">
    <source>
        <dbReference type="PROSITE-ProRule" id="PRU00520"/>
    </source>
</evidence>
<evidence type="ECO:0000259" key="7">
    <source>
        <dbReference type="PROSITE" id="PS51160"/>
    </source>
</evidence>
<dbReference type="SUPFAM" id="SSF54975">
    <property type="entry name" value="Acylphosphatase/BLUF domain-like"/>
    <property type="match status" value="1"/>
</dbReference>
<dbReference type="EC" id="3.6.1.7" evidence="2 5"/>
<evidence type="ECO:0000256" key="3">
    <source>
        <dbReference type="ARBA" id="ARBA00015991"/>
    </source>
</evidence>
<dbReference type="InterPro" id="IPR001792">
    <property type="entry name" value="Acylphosphatase-like_dom"/>
</dbReference>
<dbReference type="Proteomes" id="UP000001203">
    <property type="component" value="Chromosome circular"/>
</dbReference>
<dbReference type="RefSeq" id="WP_009543762.1">
    <property type="nucleotide sequence ID" value="NC_010546.1"/>
</dbReference>
<reference evidence="8 9" key="1">
    <citation type="journal article" date="2008" name="Proc. Natl. Acad. Sci. U.S.A.">
        <title>The genome of Cyanothece 51142, a unicellular diazotrophic cyanobacterium important in the marine nitrogen cycle.</title>
        <authorList>
            <person name="Welsh E.A."/>
            <person name="Liberton M."/>
            <person name="Stoeckel J."/>
            <person name="Loh T."/>
            <person name="Elvitigala T."/>
            <person name="Wang C."/>
            <person name="Wollam A."/>
            <person name="Fulton R.S."/>
            <person name="Clifton S.W."/>
            <person name="Jacobs J.M."/>
            <person name="Aurora R."/>
            <person name="Ghosh B.K."/>
            <person name="Sherman L.A."/>
            <person name="Smith R.D."/>
            <person name="Wilson R.K."/>
            <person name="Pakrasi H.B."/>
        </authorList>
    </citation>
    <scope>NUCLEOTIDE SEQUENCE [LARGE SCALE GENOMIC DNA]</scope>
    <source>
        <strain evidence="9">ATCC 51142 / BH68</strain>
    </source>
</reference>
<dbReference type="PROSITE" id="PS00151">
    <property type="entry name" value="ACYLPHOSPHATASE_2"/>
    <property type="match status" value="1"/>
</dbReference>
<accession>B1WRR7</accession>
<dbReference type="InterPro" id="IPR020456">
    <property type="entry name" value="Acylphosphatase"/>
</dbReference>
<feature type="domain" description="Acylphosphatase-like" evidence="7">
    <location>
        <begin position="8"/>
        <end position="94"/>
    </location>
</feature>
<sequence>MTNPQTICVHVFISGKVQGVGYRYSTVQEAEKLGIRGWVRNLLDGRVEAMFEGTELLIEQMLQWCHQGPKTAKVTDVTVETTEIQLYRGFEVRETA</sequence>
<evidence type="ECO:0000256" key="1">
    <source>
        <dbReference type="ARBA" id="ARBA00005614"/>
    </source>
</evidence>
<feature type="active site" evidence="5">
    <location>
        <position position="23"/>
    </location>
</feature>
<dbReference type="PANTHER" id="PTHR47268">
    <property type="entry name" value="ACYLPHOSPHATASE"/>
    <property type="match status" value="1"/>
</dbReference>